<dbReference type="InterPro" id="IPR027417">
    <property type="entry name" value="P-loop_NTPase"/>
</dbReference>
<dbReference type="GO" id="GO:0005525">
    <property type="term" value="F:GTP binding"/>
    <property type="evidence" value="ECO:0007669"/>
    <property type="project" value="InterPro"/>
</dbReference>
<feature type="coiled-coil region" evidence="1">
    <location>
        <begin position="199"/>
        <end position="280"/>
    </location>
</feature>
<reference evidence="3" key="1">
    <citation type="submission" date="2020-11" db="EMBL/GenBank/DDBJ databases">
        <authorList>
            <consortium name="DOE Joint Genome Institute"/>
            <person name="Ahrendt S."/>
            <person name="Riley R."/>
            <person name="Andreopoulos W."/>
            <person name="Labutti K."/>
            <person name="Pangilinan J."/>
            <person name="Ruiz-Duenas F.J."/>
            <person name="Barrasa J.M."/>
            <person name="Sanchez-Garcia M."/>
            <person name="Camarero S."/>
            <person name="Miyauchi S."/>
            <person name="Serrano A."/>
            <person name="Linde D."/>
            <person name="Babiker R."/>
            <person name="Drula E."/>
            <person name="Ayuso-Fernandez I."/>
            <person name="Pacheco R."/>
            <person name="Padilla G."/>
            <person name="Ferreira P."/>
            <person name="Barriuso J."/>
            <person name="Kellner H."/>
            <person name="Castanera R."/>
            <person name="Alfaro M."/>
            <person name="Ramirez L."/>
            <person name="Pisabarro A.G."/>
            <person name="Kuo A."/>
            <person name="Tritt A."/>
            <person name="Lipzen A."/>
            <person name="He G."/>
            <person name="Yan M."/>
            <person name="Ng V."/>
            <person name="Cullen D."/>
            <person name="Martin F."/>
            <person name="Rosso M.-N."/>
            <person name="Henrissat B."/>
            <person name="Hibbett D."/>
            <person name="Martinez A.T."/>
            <person name="Grigoriev I.V."/>
        </authorList>
    </citation>
    <scope>NUCLEOTIDE SEQUENCE</scope>
    <source>
        <strain evidence="3">MF-IS2</strain>
    </source>
</reference>
<keyword evidence="1" id="KW-0175">Coiled coil</keyword>
<dbReference type="Gene3D" id="3.40.50.300">
    <property type="entry name" value="P-loop containing nucleotide triphosphate hydrolases"/>
    <property type="match status" value="1"/>
</dbReference>
<comment type="caution">
    <text evidence="3">The sequence shown here is derived from an EMBL/GenBank/DDBJ whole genome shotgun (WGS) entry which is preliminary data.</text>
</comment>
<name>A0A9P6BYT2_9AGAR</name>
<sequence length="314" mass="35799">MAETIKTMKAIRQDDIVIAFMGPTGAGKSYLIDLLSGQRGRRAGDTLKSCTAQIQATRVRHPRYKDRIVLVDTPGFDDTTKSDMEILALISEWLQKTYQRDIKLCGLVYLHRITDNRMAGSPLKNLRMFGNLCGDVAMNRVILLSTMWPKIKPEVGIAREAELRNRFWAPLIERGSSIARLQDSNSAREAWNIIEALIKAQDDREAVLLQEELVDLEKNLNETQAGKTLYTSLQKLLDGQRESLKKLLEQVEDSRDPSLARELKKEYQRMERDFQKTFDEVKKLKIPLGKRILDFLFGKRARAPFGSQSTSGPM</sequence>
<gene>
    <name evidence="3" type="ORF">P691DRAFT_779134</name>
</gene>
<accession>A0A9P6BYT2</accession>
<protein>
    <recommendedName>
        <fullName evidence="2">Guanylate-binding protein N-terminal domain-containing protein</fullName>
    </recommendedName>
</protein>
<organism evidence="3 4">
    <name type="scientific">Macrolepiota fuliginosa MF-IS2</name>
    <dbReference type="NCBI Taxonomy" id="1400762"/>
    <lineage>
        <taxon>Eukaryota</taxon>
        <taxon>Fungi</taxon>
        <taxon>Dikarya</taxon>
        <taxon>Basidiomycota</taxon>
        <taxon>Agaricomycotina</taxon>
        <taxon>Agaricomycetes</taxon>
        <taxon>Agaricomycetidae</taxon>
        <taxon>Agaricales</taxon>
        <taxon>Agaricineae</taxon>
        <taxon>Agaricaceae</taxon>
        <taxon>Macrolepiota</taxon>
    </lineage>
</organism>
<dbReference type="EMBL" id="MU151537">
    <property type="protein sequence ID" value="KAF9442974.1"/>
    <property type="molecule type" value="Genomic_DNA"/>
</dbReference>
<dbReference type="InterPro" id="IPR015894">
    <property type="entry name" value="Guanylate-bd_N"/>
</dbReference>
<keyword evidence="4" id="KW-1185">Reference proteome</keyword>
<evidence type="ECO:0000256" key="1">
    <source>
        <dbReference type="SAM" id="Coils"/>
    </source>
</evidence>
<dbReference type="AlphaFoldDB" id="A0A9P6BYT2"/>
<dbReference type="SUPFAM" id="SSF52540">
    <property type="entry name" value="P-loop containing nucleoside triphosphate hydrolases"/>
    <property type="match status" value="1"/>
</dbReference>
<evidence type="ECO:0000259" key="2">
    <source>
        <dbReference type="Pfam" id="PF02263"/>
    </source>
</evidence>
<dbReference type="CDD" id="cd00882">
    <property type="entry name" value="Ras_like_GTPase"/>
    <property type="match status" value="1"/>
</dbReference>
<feature type="domain" description="Guanylate-binding protein N-terminal" evidence="2">
    <location>
        <begin position="3"/>
        <end position="85"/>
    </location>
</feature>
<dbReference type="GO" id="GO:0003924">
    <property type="term" value="F:GTPase activity"/>
    <property type="evidence" value="ECO:0007669"/>
    <property type="project" value="InterPro"/>
</dbReference>
<dbReference type="Proteomes" id="UP000807342">
    <property type="component" value="Unassembled WGS sequence"/>
</dbReference>
<evidence type="ECO:0000313" key="4">
    <source>
        <dbReference type="Proteomes" id="UP000807342"/>
    </source>
</evidence>
<dbReference type="Pfam" id="PF02263">
    <property type="entry name" value="GBP"/>
    <property type="match status" value="1"/>
</dbReference>
<dbReference type="OrthoDB" id="8954335at2759"/>
<proteinExistence type="predicted"/>
<evidence type="ECO:0000313" key="3">
    <source>
        <dbReference type="EMBL" id="KAF9442974.1"/>
    </source>
</evidence>